<reference evidence="2" key="1">
    <citation type="submission" date="2020-12" db="EMBL/GenBank/DDBJ databases">
        <title>Bacterial taxonomy.</title>
        <authorList>
            <person name="Pan X."/>
        </authorList>
    </citation>
    <scope>NUCLEOTIDE SEQUENCE</scope>
    <source>
        <strain evidence="2">M0105</strain>
    </source>
</reference>
<protein>
    <submittedName>
        <fullName evidence="2">Uncharacterized protein</fullName>
    </submittedName>
</protein>
<keyword evidence="1" id="KW-0812">Transmembrane</keyword>
<dbReference type="AlphaFoldDB" id="A0A8J7M9E9"/>
<keyword evidence="3" id="KW-1185">Reference proteome</keyword>
<keyword evidence="1" id="KW-0472">Membrane</keyword>
<comment type="caution">
    <text evidence="2">The sequence shown here is derived from an EMBL/GenBank/DDBJ whole genome shotgun (WGS) entry which is preliminary data.</text>
</comment>
<evidence type="ECO:0000256" key="1">
    <source>
        <dbReference type="SAM" id="Phobius"/>
    </source>
</evidence>
<dbReference type="EMBL" id="JAEHHL010000008">
    <property type="protein sequence ID" value="MBK0400215.1"/>
    <property type="molecule type" value="Genomic_DNA"/>
</dbReference>
<dbReference type="RefSeq" id="WP_200610707.1">
    <property type="nucleotide sequence ID" value="NZ_JAEHHL010000008.1"/>
</dbReference>
<feature type="transmembrane region" description="Helical" evidence="1">
    <location>
        <begin position="31"/>
        <end position="47"/>
    </location>
</feature>
<proteinExistence type="predicted"/>
<feature type="transmembrane region" description="Helical" evidence="1">
    <location>
        <begin position="67"/>
        <end position="90"/>
    </location>
</feature>
<evidence type="ECO:0000313" key="2">
    <source>
        <dbReference type="EMBL" id="MBK0400215.1"/>
    </source>
</evidence>
<sequence length="109" mass="12324">MYRSGRHVDGHDRQGLLMGLGHSARLRSDDGVRWLVLGHLLVFALAIQDEETVEALVALLGLSSRLIFPLEIAFSLMLFVAWGCLMIGWVRLVERLRRERRVGTERGDA</sequence>
<accession>A0A8J7M9E9</accession>
<keyword evidence="1" id="KW-1133">Transmembrane helix</keyword>
<gene>
    <name evidence="2" type="ORF">H0I76_13535</name>
</gene>
<evidence type="ECO:0000313" key="3">
    <source>
        <dbReference type="Proteomes" id="UP000655420"/>
    </source>
</evidence>
<organism evidence="2 3">
    <name type="scientific">Thermohalobaculum xanthum</name>
    <dbReference type="NCBI Taxonomy" id="2753746"/>
    <lineage>
        <taxon>Bacteria</taxon>
        <taxon>Pseudomonadati</taxon>
        <taxon>Pseudomonadota</taxon>
        <taxon>Alphaproteobacteria</taxon>
        <taxon>Rhodobacterales</taxon>
        <taxon>Paracoccaceae</taxon>
        <taxon>Thermohalobaculum</taxon>
    </lineage>
</organism>
<dbReference type="Proteomes" id="UP000655420">
    <property type="component" value="Unassembled WGS sequence"/>
</dbReference>
<name>A0A8J7M9E9_9RHOB</name>